<name>A0A8S0W7W3_CYCAE</name>
<evidence type="ECO:0000256" key="3">
    <source>
        <dbReference type="SAM" id="MobiDB-lite"/>
    </source>
</evidence>
<dbReference type="GO" id="GO:0005737">
    <property type="term" value="C:cytoplasm"/>
    <property type="evidence" value="ECO:0007669"/>
    <property type="project" value="TreeGrafter"/>
</dbReference>
<keyword evidence="2" id="KW-0677">Repeat</keyword>
<organism evidence="5 6">
    <name type="scientific">Cyclocybe aegerita</name>
    <name type="common">Black poplar mushroom</name>
    <name type="synonym">Agrocybe aegerita</name>
    <dbReference type="NCBI Taxonomy" id="1973307"/>
    <lineage>
        <taxon>Eukaryota</taxon>
        <taxon>Fungi</taxon>
        <taxon>Dikarya</taxon>
        <taxon>Basidiomycota</taxon>
        <taxon>Agaricomycotina</taxon>
        <taxon>Agaricomycetes</taxon>
        <taxon>Agaricomycetidae</taxon>
        <taxon>Agaricales</taxon>
        <taxon>Agaricineae</taxon>
        <taxon>Bolbitiaceae</taxon>
        <taxon>Cyclocybe</taxon>
    </lineage>
</organism>
<proteinExistence type="predicted"/>
<dbReference type="AlphaFoldDB" id="A0A8S0W7W3"/>
<feature type="domain" description="Muskelin N-terminal" evidence="4">
    <location>
        <begin position="9"/>
        <end position="203"/>
    </location>
</feature>
<accession>A0A8S0W7W3</accession>
<keyword evidence="1" id="KW-0880">Kelch repeat</keyword>
<evidence type="ECO:0000256" key="1">
    <source>
        <dbReference type="ARBA" id="ARBA00022441"/>
    </source>
</evidence>
<dbReference type="SUPFAM" id="SSF49785">
    <property type="entry name" value="Galactose-binding domain-like"/>
    <property type="match status" value="1"/>
</dbReference>
<evidence type="ECO:0000259" key="4">
    <source>
        <dbReference type="Pfam" id="PF06588"/>
    </source>
</evidence>
<dbReference type="PANTHER" id="PTHR15526:SF5">
    <property type="entry name" value="MUSKELIN"/>
    <property type="match status" value="1"/>
</dbReference>
<keyword evidence="6" id="KW-1185">Reference proteome</keyword>
<evidence type="ECO:0000313" key="5">
    <source>
        <dbReference type="EMBL" id="CAA7260646.1"/>
    </source>
</evidence>
<evidence type="ECO:0000256" key="2">
    <source>
        <dbReference type="ARBA" id="ARBA00022737"/>
    </source>
</evidence>
<gene>
    <name evidence="5" type="ORF">AAE3_LOCUS2833</name>
</gene>
<protein>
    <recommendedName>
        <fullName evidence="4">Muskelin N-terminal domain-containing protein</fullName>
    </recommendedName>
</protein>
<dbReference type="InterPro" id="IPR006652">
    <property type="entry name" value="Kelch_1"/>
</dbReference>
<dbReference type="Gene3D" id="2.60.120.260">
    <property type="entry name" value="Galactose-binding domain-like"/>
    <property type="match status" value="1"/>
</dbReference>
<feature type="compositionally biased region" description="Pro residues" evidence="3">
    <location>
        <begin position="364"/>
        <end position="375"/>
    </location>
</feature>
<feature type="compositionally biased region" description="Basic and acidic residues" evidence="3">
    <location>
        <begin position="784"/>
        <end position="794"/>
    </location>
</feature>
<dbReference type="Gene3D" id="2.120.10.80">
    <property type="entry name" value="Kelch-type beta propeller"/>
    <property type="match status" value="2"/>
</dbReference>
<feature type="compositionally biased region" description="Low complexity" evidence="3">
    <location>
        <begin position="768"/>
        <end position="782"/>
    </location>
</feature>
<dbReference type="SUPFAM" id="SSF117281">
    <property type="entry name" value="Kelch motif"/>
    <property type="match status" value="2"/>
</dbReference>
<feature type="region of interest" description="Disordered" evidence="3">
    <location>
        <begin position="632"/>
        <end position="679"/>
    </location>
</feature>
<dbReference type="EMBL" id="CACVBS010000030">
    <property type="protein sequence ID" value="CAA7260646.1"/>
    <property type="molecule type" value="Genomic_DNA"/>
</dbReference>
<dbReference type="InterPro" id="IPR008979">
    <property type="entry name" value="Galactose-bd-like_sf"/>
</dbReference>
<sequence>MTTVPPTVLLAYTIAASTPHSGKYGPEHILEDKPQDQSSRWSGAFQGNANQWIVLRLKSLAVLKAITFGKFSKPHPCNMKELKVFVGISEDHMTEVLHTTLKNDAVPEVFNLAHVNDAGIPFPTQYVKIVPLLAHGQNFHISIWHVAMTGIIEPTYVEGVRQAYEEYRETSVLRYVLKHLRQRRLLSPYQVILSRANIQLEHPLVTQLHESLVLQGNWTRTEQLLEKMSSSGLFDSYLLSSQPHAVWTRITGTDADGDIPPARGGHAMCIDPENEMIYMFGGWNGEKNLDDFWVYDIKDDRWKLLCAHTMEEQNAPGPSSCHKMVFDTKTGCIYVLGRLQDADDLPAPVPTSLPSRGQALPAPGHLPSPQLPRPPATGGGPEARNKNLPSEFYRYHTRGLLEGKWDFLAIDTAVSGGPPLISDHQMALDSENQIIYVFGGRILDGQLATAAPKYSGLYSYHINTSKWNLLQQPNVDMSNGSPAIPSRSGHSMVLDPKTKTLYISAGQHGEKYFSDMYSYDTKTGVATEIFSNFSTNSGPDAGFTQRAVIDPTVQELYVMCGLTKSPGSAARTLRGDLSNWIYRYGTKPGKWVQILRQPDRPLSEIPVPRFAHQVAYNPKSKTIFLHGGNAGEVPRAEEREGTPAGAADGEHAAGDAEDTRDRQGDGDKDAPSGSAAKERRLDDFWKMELKRPEPGEIIRQTKFLIRRQQFREMCEEQPPVKALGFLQKEVASVVDHTNAQEEDIFRSLLTHLLAPPPQVKEENNNQPPSASRTPFSSDSSPSTLEHEDSRECSPRPRKRSRSENGKEVSSSDSEDGAWTNEIPTSADVDGPSNIQKLRDVPDPLEATIHGRYPSPAGAPLSGERYVQRTEIFEALLKFVSEESAQPSESLLDLVERDRSRTEHRMVF</sequence>
<dbReference type="Pfam" id="PF06588">
    <property type="entry name" value="Muskelin_N"/>
    <property type="match status" value="1"/>
</dbReference>
<dbReference type="Pfam" id="PF01344">
    <property type="entry name" value="Kelch_1"/>
    <property type="match status" value="1"/>
</dbReference>
<dbReference type="Pfam" id="PF24681">
    <property type="entry name" value="Kelch_KLHDC2_KLHL20_DRC7"/>
    <property type="match status" value="1"/>
</dbReference>
<dbReference type="InterPro" id="IPR052456">
    <property type="entry name" value="CTLH_complex_component"/>
</dbReference>
<dbReference type="InterPro" id="IPR010565">
    <property type="entry name" value="Muskelin_N"/>
</dbReference>
<dbReference type="OrthoDB" id="10052615at2759"/>
<dbReference type="InterPro" id="IPR015915">
    <property type="entry name" value="Kelch-typ_b-propeller"/>
</dbReference>
<feature type="region of interest" description="Disordered" evidence="3">
    <location>
        <begin position="346"/>
        <end position="387"/>
    </location>
</feature>
<feature type="compositionally biased region" description="Basic and acidic residues" evidence="3">
    <location>
        <begin position="648"/>
        <end position="679"/>
    </location>
</feature>
<feature type="region of interest" description="Disordered" evidence="3">
    <location>
        <begin position="757"/>
        <end position="840"/>
    </location>
</feature>
<dbReference type="PANTHER" id="PTHR15526">
    <property type="entry name" value="MUSKELIN"/>
    <property type="match status" value="1"/>
</dbReference>
<dbReference type="Proteomes" id="UP000467700">
    <property type="component" value="Unassembled WGS sequence"/>
</dbReference>
<evidence type="ECO:0000313" key="6">
    <source>
        <dbReference type="Proteomes" id="UP000467700"/>
    </source>
</evidence>
<comment type="caution">
    <text evidence="5">The sequence shown here is derived from an EMBL/GenBank/DDBJ whole genome shotgun (WGS) entry which is preliminary data.</text>
</comment>
<reference evidence="5 6" key="1">
    <citation type="submission" date="2020-01" db="EMBL/GenBank/DDBJ databases">
        <authorList>
            <person name="Gupta K D."/>
        </authorList>
    </citation>
    <scope>NUCLEOTIDE SEQUENCE [LARGE SCALE GENOMIC DNA]</scope>
</reference>